<dbReference type="Proteomes" id="UP000664521">
    <property type="component" value="Unassembled WGS sequence"/>
</dbReference>
<proteinExistence type="predicted"/>
<comment type="caution">
    <text evidence="3">The sequence shown here is derived from an EMBL/GenBank/DDBJ whole genome shotgun (WGS) entry which is preliminary data.</text>
</comment>
<keyword evidence="4" id="KW-1185">Reference proteome</keyword>
<evidence type="ECO:0000259" key="2">
    <source>
        <dbReference type="Pfam" id="PF22943"/>
    </source>
</evidence>
<dbReference type="OrthoDB" id="4085451at2759"/>
<evidence type="ECO:0000313" key="4">
    <source>
        <dbReference type="Proteomes" id="UP000664521"/>
    </source>
</evidence>
<feature type="compositionally biased region" description="Polar residues" evidence="1">
    <location>
        <begin position="38"/>
        <end position="64"/>
    </location>
</feature>
<name>A0A8H3EIG7_9LECA</name>
<feature type="compositionally biased region" description="Polar residues" evidence="1">
    <location>
        <begin position="22"/>
        <end position="31"/>
    </location>
</feature>
<feature type="domain" description="Helix-turn-helix" evidence="2">
    <location>
        <begin position="152"/>
        <end position="196"/>
    </location>
</feature>
<feature type="compositionally biased region" description="Polar residues" evidence="1">
    <location>
        <begin position="82"/>
        <end position="94"/>
    </location>
</feature>
<gene>
    <name evidence="3" type="ORF">HETSPECPRED_006151</name>
</gene>
<feature type="compositionally biased region" description="Low complexity" evidence="1">
    <location>
        <begin position="1"/>
        <end position="15"/>
    </location>
</feature>
<evidence type="ECO:0000313" key="3">
    <source>
        <dbReference type="EMBL" id="CAF9906342.1"/>
    </source>
</evidence>
<protein>
    <recommendedName>
        <fullName evidence="2">Helix-turn-helix domain-containing protein</fullName>
    </recommendedName>
</protein>
<organism evidence="3 4">
    <name type="scientific">Heterodermia speciosa</name>
    <dbReference type="NCBI Taxonomy" id="116794"/>
    <lineage>
        <taxon>Eukaryota</taxon>
        <taxon>Fungi</taxon>
        <taxon>Dikarya</taxon>
        <taxon>Ascomycota</taxon>
        <taxon>Pezizomycotina</taxon>
        <taxon>Lecanoromycetes</taxon>
        <taxon>OSLEUM clade</taxon>
        <taxon>Lecanoromycetidae</taxon>
        <taxon>Caliciales</taxon>
        <taxon>Physciaceae</taxon>
        <taxon>Heterodermia</taxon>
    </lineage>
</organism>
<accession>A0A8H3EIG7</accession>
<feature type="compositionally biased region" description="Low complexity" evidence="1">
    <location>
        <begin position="95"/>
        <end position="104"/>
    </location>
</feature>
<feature type="compositionally biased region" description="Polar residues" evidence="1">
    <location>
        <begin position="105"/>
        <end position="117"/>
    </location>
</feature>
<sequence>MGLSSSKTAKAASSVAKRKYPQQASPATTNAPPRPSPVASTSAQGSTVHPQSKASQTHDSSINLDASDPHFAASLRSLGPVTPSSTLSNSSRFPSSLGSDSSTSPFNPSQQIFPDPSQNPAIQVLTARENLANEAEAEFARVRYEGGGGRKFLDVMTIRQILMFRDEKRMGNADIENKLGLVAGTVGRLGGQGIIGEAGTSIG</sequence>
<feature type="region of interest" description="Disordered" evidence="1">
    <location>
        <begin position="1"/>
        <end position="117"/>
    </location>
</feature>
<dbReference type="AlphaFoldDB" id="A0A8H3EIG7"/>
<evidence type="ECO:0000256" key="1">
    <source>
        <dbReference type="SAM" id="MobiDB-lite"/>
    </source>
</evidence>
<dbReference type="InterPro" id="IPR054448">
    <property type="entry name" value="HTH_put_ascomycetes"/>
</dbReference>
<reference evidence="3" key="1">
    <citation type="submission" date="2021-03" db="EMBL/GenBank/DDBJ databases">
        <authorList>
            <person name="Tagirdzhanova G."/>
        </authorList>
    </citation>
    <scope>NUCLEOTIDE SEQUENCE</scope>
</reference>
<dbReference type="EMBL" id="CAJPDS010000004">
    <property type="protein sequence ID" value="CAF9906342.1"/>
    <property type="molecule type" value="Genomic_DNA"/>
</dbReference>
<dbReference type="Pfam" id="PF22943">
    <property type="entry name" value="HTH_68"/>
    <property type="match status" value="1"/>
</dbReference>